<dbReference type="InterPro" id="IPR011049">
    <property type="entry name" value="Serralysin-like_metalloprot_C"/>
</dbReference>
<dbReference type="GO" id="GO:0090729">
    <property type="term" value="F:toxin activity"/>
    <property type="evidence" value="ECO:0007669"/>
    <property type="project" value="UniProtKB-KW"/>
</dbReference>
<evidence type="ECO:0000256" key="7">
    <source>
        <dbReference type="ARBA" id="ARBA00023136"/>
    </source>
</evidence>
<dbReference type="Pfam" id="PF00353">
    <property type="entry name" value="HemolysinCabind"/>
    <property type="match status" value="11"/>
</dbReference>
<sequence>MIISPSVRAISEIMTAHTYGTGTSDPSPSLRDPSVAGLTDGSFVIVWVSEEQDGFGDGVFGQRFDASGNRLGAEFQVNTVTLFSQNQPAVTPTADGGFFVVWTSYDGIYGQKFDADGERVGGEQQISLDSVRQSEADIVSFEDGSIFVAWTADEDIHGRSFSSAGEALSTEFQLNDDSEYSQFGVSLAALDAISFAASWGSNGQLLTRSFETLAGSPNPQAVVVGVANVGSTDTVKIDSNSYFSIGSANFNNGSVSQGQTKFGRVERSGEILGEALGTWNGVSASGLLTSDGELELILDEYHHYYNPSTPIISEPYYGLREVRVSDYAREIAVQDTRFSTQSRIKSDSEMLGDGTFVVAWAAAAGGTQVNFQRFVLNQFPEGELNISGTALTSFMLTAELVDLSDADGIGPLSYQWFRVNGPNSSEAIPEATSSEYLLKSEDVGKRLFVQLSYIDGAGTEELFRSEMTGSVGIFQEGTSGDDRITGGTTNDQLFGLVGSDTLIGMGGNDTLDGGVGDDVLRGTGQLLGGDGNDQLRIESYSDAPWPYFVSFAQGGAGNDTIVGSGSLDGGEGDDNIYAYGGNDTLFGGEGLDQLFGEGGDDILRPGIGQDSLSTGLGADLIAGSGDDLLDDLLLDFTPSDAVIVENATLYGDPLWTFDGTRTKLSSDFSGDGNREFSIYFTGDLSGVEIDVFQSGADVWVGARVLEGTIGDDTITGNLLDNVIRGFAGNDWLHGVGGADAIDGGASNDYLSGGEGDDRLAGGPGEDSLYGDDGNDSLNGGFDNDRIEGGEGDDNIEGGDGDDYLSGGEGDDSLAGGPGEDSLYGDDGNDSLNGGFDNDRIEGGEGDDIIEGGDGNDYLSGGEGDDSLAGGPGEDSLYGDDGNDSLLGGAGGDRLNGGAGNDLVDGGADDDRIEGGEGGDNLVGGEGSDAIWGDAGNDFVNGGEGADHLIGGDGDDTIIGGLSDTDLRDVIYAGEGNDSVNGGYGNDLIFGMEGNDTIAGGAGADDLRGQDGDDVITGSAYSDVIYGNAGNDFVNGGYGSDRINGGTGADRFFHVGVEGHGSDWVQDYSSAEGDVLLFGNEMATRNQFQVNFAHTANSEGERSGDDAVQEAFVIYRPTGQIMWALVDGEGQDSINLKIGDEVFDLLG</sequence>
<keyword evidence="3" id="KW-0964">Secreted</keyword>
<reference evidence="9" key="1">
    <citation type="submission" date="2020-02" db="EMBL/GenBank/DDBJ databases">
        <title>Delineation of the pyrene-degrading pathway in Roseobacter clade bacteria by genomic analysis.</title>
        <authorList>
            <person name="Zhou H."/>
            <person name="Wang H."/>
        </authorList>
    </citation>
    <scope>NUCLEOTIDE SEQUENCE</scope>
    <source>
        <strain evidence="9">PrR005</strain>
    </source>
</reference>
<dbReference type="Gene3D" id="2.60.40.2700">
    <property type="match status" value="1"/>
</dbReference>
<comment type="caution">
    <text evidence="9">The sequence shown here is derived from an EMBL/GenBank/DDBJ whole genome shotgun (WGS) entry which is preliminary data.</text>
</comment>
<keyword evidence="4" id="KW-0800">Toxin</keyword>
<dbReference type="GO" id="GO:0005576">
    <property type="term" value="C:extracellular region"/>
    <property type="evidence" value="ECO:0007669"/>
    <property type="project" value="UniProtKB-SubCell"/>
</dbReference>
<evidence type="ECO:0000256" key="4">
    <source>
        <dbReference type="ARBA" id="ARBA00022656"/>
    </source>
</evidence>
<evidence type="ECO:0000256" key="8">
    <source>
        <dbReference type="SAM" id="MobiDB-lite"/>
    </source>
</evidence>
<keyword evidence="6" id="KW-0843">Virulence</keyword>
<feature type="compositionally biased region" description="Gly residues" evidence="8">
    <location>
        <begin position="887"/>
        <end position="899"/>
    </location>
</feature>
<dbReference type="PANTHER" id="PTHR38340">
    <property type="entry name" value="S-LAYER PROTEIN"/>
    <property type="match status" value="1"/>
</dbReference>
<evidence type="ECO:0000256" key="5">
    <source>
        <dbReference type="ARBA" id="ARBA00022737"/>
    </source>
</evidence>
<keyword evidence="7" id="KW-0472">Membrane</keyword>
<dbReference type="InterPro" id="IPR003995">
    <property type="entry name" value="RTX_toxin_determinant-A"/>
</dbReference>
<dbReference type="InterPro" id="IPR050557">
    <property type="entry name" value="RTX_toxin/Mannuronan_C5-epim"/>
</dbReference>
<evidence type="ECO:0000256" key="2">
    <source>
        <dbReference type="ARBA" id="ARBA00004613"/>
    </source>
</evidence>
<dbReference type="PRINTS" id="PR00313">
    <property type="entry name" value="CABNDNGRPT"/>
</dbReference>
<keyword evidence="5" id="KW-0677">Repeat</keyword>
<dbReference type="EMBL" id="JAAGOX010000016">
    <property type="protein sequence ID" value="NDW45566.1"/>
    <property type="molecule type" value="Genomic_DNA"/>
</dbReference>
<organism evidence="9">
    <name type="scientific">Ruegeria sp. PrR005</name>
    <dbReference type="NCBI Taxonomy" id="2706882"/>
    <lineage>
        <taxon>Bacteria</taxon>
        <taxon>Pseudomonadati</taxon>
        <taxon>Pseudomonadota</taxon>
        <taxon>Alphaproteobacteria</taxon>
        <taxon>Rhodobacterales</taxon>
        <taxon>Roseobacteraceae</taxon>
        <taxon>Ruegeria</taxon>
    </lineage>
</organism>
<dbReference type="InterPro" id="IPR001343">
    <property type="entry name" value="Hemolysn_Ca-bd"/>
</dbReference>
<evidence type="ECO:0000256" key="3">
    <source>
        <dbReference type="ARBA" id="ARBA00022525"/>
    </source>
</evidence>
<dbReference type="PANTHER" id="PTHR38340:SF1">
    <property type="entry name" value="S-LAYER PROTEIN"/>
    <property type="match status" value="1"/>
</dbReference>
<evidence type="ECO:0000256" key="1">
    <source>
        <dbReference type="ARBA" id="ARBA00004370"/>
    </source>
</evidence>
<dbReference type="AlphaFoldDB" id="A0A6B2NN84"/>
<dbReference type="InterPro" id="IPR018511">
    <property type="entry name" value="Hemolysin-typ_Ca-bd_CS"/>
</dbReference>
<dbReference type="RefSeq" id="WP_164129849.1">
    <property type="nucleotide sequence ID" value="NZ_JAAGOX010000016.1"/>
</dbReference>
<feature type="compositionally biased region" description="Acidic residues" evidence="8">
    <location>
        <begin position="789"/>
        <end position="802"/>
    </location>
</feature>
<dbReference type="GO" id="GO:0016020">
    <property type="term" value="C:membrane"/>
    <property type="evidence" value="ECO:0007669"/>
    <property type="project" value="UniProtKB-SubCell"/>
</dbReference>
<name>A0A6B2NN84_9RHOB</name>
<feature type="region of interest" description="Disordered" evidence="8">
    <location>
        <begin position="748"/>
        <end position="927"/>
    </location>
</feature>
<proteinExistence type="predicted"/>
<protein>
    <submittedName>
        <fullName evidence="9">Calcium-binding protein</fullName>
    </submittedName>
</protein>
<gene>
    <name evidence="9" type="ORF">G0P99_11400</name>
</gene>
<feature type="compositionally biased region" description="Gly residues" evidence="8">
    <location>
        <begin position="915"/>
        <end position="926"/>
    </location>
</feature>
<evidence type="ECO:0000256" key="6">
    <source>
        <dbReference type="ARBA" id="ARBA00023026"/>
    </source>
</evidence>
<comment type="subcellular location">
    <subcellularLocation>
        <location evidence="1">Membrane</location>
    </subcellularLocation>
    <subcellularLocation>
        <location evidence="2">Secreted</location>
    </subcellularLocation>
</comment>
<evidence type="ECO:0000313" key="9">
    <source>
        <dbReference type="EMBL" id="NDW45566.1"/>
    </source>
</evidence>
<dbReference type="SUPFAM" id="SSF51120">
    <property type="entry name" value="beta-Roll"/>
    <property type="match status" value="6"/>
</dbReference>
<dbReference type="PRINTS" id="PR01488">
    <property type="entry name" value="RTXTOXINA"/>
</dbReference>
<dbReference type="GO" id="GO:0005509">
    <property type="term" value="F:calcium ion binding"/>
    <property type="evidence" value="ECO:0007669"/>
    <property type="project" value="InterPro"/>
</dbReference>
<dbReference type="PROSITE" id="PS00330">
    <property type="entry name" value="HEMOLYSIN_CALCIUM"/>
    <property type="match status" value="5"/>
</dbReference>
<dbReference type="Gene3D" id="2.150.10.10">
    <property type="entry name" value="Serralysin-like metalloprotease, C-terminal"/>
    <property type="match status" value="7"/>
</dbReference>
<accession>A0A6B2NN84</accession>